<dbReference type="PANTHER" id="PTHR36811">
    <property type="entry name" value="OS08G0444440 PROTEIN"/>
    <property type="match status" value="1"/>
</dbReference>
<accession>A0ABD3AVQ6</accession>
<evidence type="ECO:0000313" key="2">
    <source>
        <dbReference type="Proteomes" id="UP001630127"/>
    </source>
</evidence>
<gene>
    <name evidence="1" type="ORF">ACH5RR_003745</name>
</gene>
<evidence type="ECO:0000313" key="1">
    <source>
        <dbReference type="EMBL" id="KAL3535284.1"/>
    </source>
</evidence>
<keyword evidence="2" id="KW-1185">Reference proteome</keyword>
<organism evidence="1 2">
    <name type="scientific">Cinchona calisaya</name>
    <dbReference type="NCBI Taxonomy" id="153742"/>
    <lineage>
        <taxon>Eukaryota</taxon>
        <taxon>Viridiplantae</taxon>
        <taxon>Streptophyta</taxon>
        <taxon>Embryophyta</taxon>
        <taxon>Tracheophyta</taxon>
        <taxon>Spermatophyta</taxon>
        <taxon>Magnoliopsida</taxon>
        <taxon>eudicotyledons</taxon>
        <taxon>Gunneridae</taxon>
        <taxon>Pentapetalae</taxon>
        <taxon>asterids</taxon>
        <taxon>lamiids</taxon>
        <taxon>Gentianales</taxon>
        <taxon>Rubiaceae</taxon>
        <taxon>Cinchonoideae</taxon>
        <taxon>Cinchoneae</taxon>
        <taxon>Cinchona</taxon>
    </lineage>
</organism>
<dbReference type="Proteomes" id="UP001630127">
    <property type="component" value="Unassembled WGS sequence"/>
</dbReference>
<dbReference type="AlphaFoldDB" id="A0ABD3AVQ6"/>
<sequence length="198" mass="22329">MGKKVVYSVPIHKKTLTKRDNKKKKLLLKLKKVLDFLKSDNYMFAPLVSPQASDHFVSSCSTTSTGIEANEPFKEKREELFEKVKDYMKSDCYMYAPLVIHQPWLRSSVPAVNSATEHARRMEHSLKNVAKEAKDQGQKVKSISFAEQLVDGRPYAGSTVIKHTLLQQETVKHVIKQNCRSSAVQGKGLLGANARKLV</sequence>
<dbReference type="EMBL" id="JBJUIK010000002">
    <property type="protein sequence ID" value="KAL3535284.1"/>
    <property type="molecule type" value="Genomic_DNA"/>
</dbReference>
<dbReference type="PANTHER" id="PTHR36811:SF2">
    <property type="entry name" value="OS08G0444440 PROTEIN"/>
    <property type="match status" value="1"/>
</dbReference>
<proteinExistence type="predicted"/>
<name>A0ABD3AVQ6_9GENT</name>
<protein>
    <submittedName>
        <fullName evidence="1">Uncharacterized protein</fullName>
    </submittedName>
</protein>
<comment type="caution">
    <text evidence="1">The sequence shown here is derived from an EMBL/GenBank/DDBJ whole genome shotgun (WGS) entry which is preliminary data.</text>
</comment>
<reference evidence="1 2" key="1">
    <citation type="submission" date="2024-11" db="EMBL/GenBank/DDBJ databases">
        <title>A near-complete genome assembly of Cinchona calisaya.</title>
        <authorList>
            <person name="Lian D.C."/>
            <person name="Zhao X.W."/>
            <person name="Wei L."/>
        </authorList>
    </citation>
    <scope>NUCLEOTIDE SEQUENCE [LARGE SCALE GENOMIC DNA]</scope>
    <source>
        <tissue evidence="1">Nenye</tissue>
    </source>
</reference>